<keyword evidence="3" id="KW-1185">Reference proteome</keyword>
<reference evidence="3" key="1">
    <citation type="submission" date="2013-09" db="EMBL/GenBank/DDBJ databases">
        <title>The Genome Sequence of Anopheles culicifacies species A.</title>
        <authorList>
            <consortium name="The Broad Institute Genomics Platform"/>
            <person name="Neafsey D.E."/>
            <person name="Besansky N."/>
            <person name="Howell P."/>
            <person name="Walton C."/>
            <person name="Young S.K."/>
            <person name="Zeng Q."/>
            <person name="Gargeya S."/>
            <person name="Fitzgerald M."/>
            <person name="Haas B."/>
            <person name="Abouelleil A."/>
            <person name="Allen A.W."/>
            <person name="Alvarado L."/>
            <person name="Arachchi H.M."/>
            <person name="Berlin A.M."/>
            <person name="Chapman S.B."/>
            <person name="Gainer-Dewar J."/>
            <person name="Goldberg J."/>
            <person name="Griggs A."/>
            <person name="Gujja S."/>
            <person name="Hansen M."/>
            <person name="Howarth C."/>
            <person name="Imamovic A."/>
            <person name="Ireland A."/>
            <person name="Larimer J."/>
            <person name="McCowan C."/>
            <person name="Murphy C."/>
            <person name="Pearson M."/>
            <person name="Poon T.W."/>
            <person name="Priest M."/>
            <person name="Roberts A."/>
            <person name="Saif S."/>
            <person name="Shea T."/>
            <person name="Sisk P."/>
            <person name="Sykes S."/>
            <person name="Wortman J."/>
            <person name="Nusbaum C."/>
            <person name="Birren B."/>
        </authorList>
    </citation>
    <scope>NUCLEOTIDE SEQUENCE [LARGE SCALE GENOMIC DNA]</scope>
    <source>
        <strain evidence="3">A-37</strain>
    </source>
</reference>
<evidence type="ECO:0000313" key="3">
    <source>
        <dbReference type="Proteomes" id="UP000075883"/>
    </source>
</evidence>
<name>A0A182M877_9DIPT</name>
<protein>
    <submittedName>
        <fullName evidence="2">Uncharacterized protein</fullName>
    </submittedName>
</protein>
<proteinExistence type="predicted"/>
<feature type="chain" id="PRO_5008127993" evidence="1">
    <location>
        <begin position="24"/>
        <end position="217"/>
    </location>
</feature>
<keyword evidence="1" id="KW-0732">Signal</keyword>
<reference evidence="2" key="2">
    <citation type="submission" date="2020-05" db="UniProtKB">
        <authorList>
            <consortium name="EnsemblMetazoa"/>
        </authorList>
    </citation>
    <scope>IDENTIFICATION</scope>
    <source>
        <strain evidence="2">A-37</strain>
    </source>
</reference>
<dbReference type="EnsemblMetazoa" id="ACUA011882-RA">
    <property type="protein sequence ID" value="ACUA011882-PA"/>
    <property type="gene ID" value="ACUA011882"/>
</dbReference>
<accession>A0A182M877</accession>
<dbReference type="EMBL" id="AXCM01004165">
    <property type="status" value="NOT_ANNOTATED_CDS"/>
    <property type="molecule type" value="Genomic_DNA"/>
</dbReference>
<dbReference type="VEuPathDB" id="VectorBase:ACUA011882"/>
<evidence type="ECO:0000256" key="1">
    <source>
        <dbReference type="SAM" id="SignalP"/>
    </source>
</evidence>
<dbReference type="AlphaFoldDB" id="A0A182M877"/>
<organism evidence="2 3">
    <name type="scientific">Anopheles culicifacies</name>
    <dbReference type="NCBI Taxonomy" id="139723"/>
    <lineage>
        <taxon>Eukaryota</taxon>
        <taxon>Metazoa</taxon>
        <taxon>Ecdysozoa</taxon>
        <taxon>Arthropoda</taxon>
        <taxon>Hexapoda</taxon>
        <taxon>Insecta</taxon>
        <taxon>Pterygota</taxon>
        <taxon>Neoptera</taxon>
        <taxon>Endopterygota</taxon>
        <taxon>Diptera</taxon>
        <taxon>Nematocera</taxon>
        <taxon>Culicoidea</taxon>
        <taxon>Culicidae</taxon>
        <taxon>Anophelinae</taxon>
        <taxon>Anopheles</taxon>
        <taxon>culicifacies species complex</taxon>
    </lineage>
</organism>
<evidence type="ECO:0000313" key="2">
    <source>
        <dbReference type="EnsemblMetazoa" id="ACUA011882-PA"/>
    </source>
</evidence>
<sequence>MLTTSVLFKMLLLISILSQVVHCQRLGRIRRETSKPLSTDVRAASASVETNEDVKPVGTSADELLRPAASTRTQRSYYGGGTSERLFDLGLLSRPGYYSGNRGYYPSGNYYPQSGYYPQGGYLPQGGYYPSGGSYGGAGYYPGTNTLGVGSSSYGGGFYGGYGGYGGFGGNGGLQSYYGYNNDNYYGNRNLGYGYYTGTSPSGYVGSTLVSGFRGYN</sequence>
<feature type="signal peptide" evidence="1">
    <location>
        <begin position="1"/>
        <end position="23"/>
    </location>
</feature>
<dbReference type="Proteomes" id="UP000075883">
    <property type="component" value="Unassembled WGS sequence"/>
</dbReference>